<protein>
    <submittedName>
        <fullName evidence="1">Uncharacterized protein</fullName>
    </submittedName>
</protein>
<accession>A0A150J9C8</accession>
<evidence type="ECO:0000313" key="1">
    <source>
        <dbReference type="EMBL" id="KYC53839.1"/>
    </source>
</evidence>
<proteinExistence type="predicted"/>
<dbReference type="AlphaFoldDB" id="A0A150J9C8"/>
<reference evidence="1 2" key="1">
    <citation type="journal article" date="2016" name="ISME J.">
        <title>Chasing the elusive Euryarchaeota class WSA2: genomes reveal a uniquely fastidious methyl-reducing methanogen.</title>
        <authorList>
            <person name="Nobu M.K."/>
            <person name="Narihiro T."/>
            <person name="Kuroda K."/>
            <person name="Mei R."/>
            <person name="Liu W.T."/>
        </authorList>
    </citation>
    <scope>NUCLEOTIDE SEQUENCE [LARGE SCALE GENOMIC DNA]</scope>
    <source>
        <strain evidence="1">U1lsi0528_Bin055</strain>
    </source>
</reference>
<comment type="caution">
    <text evidence="1">The sequence shown here is derived from an EMBL/GenBank/DDBJ whole genome shotgun (WGS) entry which is preliminary data.</text>
</comment>
<organism evidence="1 2">
    <name type="scientific">Candidatus Methanofastidiosum methylothiophilum</name>
    <dbReference type="NCBI Taxonomy" id="1705564"/>
    <lineage>
        <taxon>Archaea</taxon>
        <taxon>Methanobacteriati</taxon>
        <taxon>Methanobacteriota</taxon>
        <taxon>Stenosarchaea group</taxon>
        <taxon>Candidatus Methanofastidiosia</taxon>
        <taxon>Candidatus Methanofastidiosales</taxon>
        <taxon>Candidatus Methanofastidiosaceae</taxon>
        <taxon>Candidatus Methanofastidiosum</taxon>
    </lineage>
</organism>
<dbReference type="EMBL" id="LNGC01000001">
    <property type="protein sequence ID" value="KYC53839.1"/>
    <property type="molecule type" value="Genomic_DNA"/>
</dbReference>
<sequence>MGGLIKFSEDYPKLENEYFTTIRRYIPDGFLLKDTGRATREEAVELLNSFYKKPIAKDEKLTIYVIIRRDLE</sequence>
<gene>
    <name evidence="1" type="ORF">AMQ22_00038</name>
</gene>
<dbReference type="Proteomes" id="UP000075398">
    <property type="component" value="Unassembled WGS sequence"/>
</dbReference>
<evidence type="ECO:0000313" key="2">
    <source>
        <dbReference type="Proteomes" id="UP000075398"/>
    </source>
</evidence>
<name>A0A150J9C8_9EURY</name>